<dbReference type="CDD" id="cd18774">
    <property type="entry name" value="PDC2_HK_sensor"/>
    <property type="match status" value="1"/>
</dbReference>
<keyword evidence="1 3" id="KW-0807">Transducer</keyword>
<comment type="similarity">
    <text evidence="2">Belongs to the methyl-accepting chemotaxis (MCP) protein family.</text>
</comment>
<proteinExistence type="inferred from homology"/>
<dbReference type="Pfam" id="PF00672">
    <property type="entry name" value="HAMP"/>
    <property type="match status" value="1"/>
</dbReference>
<evidence type="ECO:0000256" key="4">
    <source>
        <dbReference type="SAM" id="Coils"/>
    </source>
</evidence>
<dbReference type="Gene3D" id="1.10.287.950">
    <property type="entry name" value="Methyl-accepting chemotaxis protein"/>
    <property type="match status" value="1"/>
</dbReference>
<evidence type="ECO:0000256" key="1">
    <source>
        <dbReference type="ARBA" id="ARBA00023224"/>
    </source>
</evidence>
<keyword evidence="4" id="KW-0175">Coiled coil</keyword>
<dbReference type="GO" id="GO:0007165">
    <property type="term" value="P:signal transduction"/>
    <property type="evidence" value="ECO:0007669"/>
    <property type="project" value="UniProtKB-KW"/>
</dbReference>
<dbReference type="GO" id="GO:0016020">
    <property type="term" value="C:membrane"/>
    <property type="evidence" value="ECO:0007669"/>
    <property type="project" value="InterPro"/>
</dbReference>
<dbReference type="KEGG" id="aft:BBF96_11805"/>
<dbReference type="Gene3D" id="6.10.340.10">
    <property type="match status" value="1"/>
</dbReference>
<evidence type="ECO:0000313" key="8">
    <source>
        <dbReference type="EMBL" id="AZR74017.1"/>
    </source>
</evidence>
<dbReference type="EMBL" id="CP016379">
    <property type="protein sequence ID" value="AZR74017.1"/>
    <property type="molecule type" value="Genomic_DNA"/>
</dbReference>
<dbReference type="PANTHER" id="PTHR32089">
    <property type="entry name" value="METHYL-ACCEPTING CHEMOTAXIS PROTEIN MCPB"/>
    <property type="match status" value="1"/>
</dbReference>
<keyword evidence="9" id="KW-1185">Reference proteome</keyword>
<feature type="coiled-coil region" evidence="4">
    <location>
        <begin position="41"/>
        <end position="75"/>
    </location>
</feature>
<evidence type="ECO:0000256" key="2">
    <source>
        <dbReference type="ARBA" id="ARBA00029447"/>
    </source>
</evidence>
<dbReference type="Proteomes" id="UP000267250">
    <property type="component" value="Chromosome"/>
</dbReference>
<feature type="transmembrane region" description="Helical" evidence="5">
    <location>
        <begin position="13"/>
        <end position="33"/>
    </location>
</feature>
<dbReference type="SMART" id="SM00304">
    <property type="entry name" value="HAMP"/>
    <property type="match status" value="1"/>
</dbReference>
<dbReference type="CDD" id="cd06225">
    <property type="entry name" value="HAMP"/>
    <property type="match status" value="1"/>
</dbReference>
<evidence type="ECO:0000313" key="9">
    <source>
        <dbReference type="Proteomes" id="UP000267250"/>
    </source>
</evidence>
<evidence type="ECO:0000256" key="3">
    <source>
        <dbReference type="PROSITE-ProRule" id="PRU00284"/>
    </source>
</evidence>
<dbReference type="PROSITE" id="PS50111">
    <property type="entry name" value="CHEMOTAXIS_TRANSDUC_2"/>
    <property type="match status" value="1"/>
</dbReference>
<evidence type="ECO:0000256" key="5">
    <source>
        <dbReference type="SAM" id="Phobius"/>
    </source>
</evidence>
<evidence type="ECO:0000259" key="6">
    <source>
        <dbReference type="PROSITE" id="PS50111"/>
    </source>
</evidence>
<dbReference type="AlphaFoldDB" id="A0A3Q9HRD3"/>
<dbReference type="InterPro" id="IPR003660">
    <property type="entry name" value="HAMP_dom"/>
</dbReference>
<organism evidence="8 9">
    <name type="scientific">Anoxybacter fermentans</name>
    <dbReference type="NCBI Taxonomy" id="1323375"/>
    <lineage>
        <taxon>Bacteria</taxon>
        <taxon>Bacillati</taxon>
        <taxon>Bacillota</taxon>
        <taxon>Clostridia</taxon>
        <taxon>Halanaerobiales</taxon>
        <taxon>Anoxybacter</taxon>
    </lineage>
</organism>
<dbReference type="SUPFAM" id="SSF58104">
    <property type="entry name" value="Methyl-accepting chemotaxis protein (MCP) signaling domain"/>
    <property type="match status" value="1"/>
</dbReference>
<gene>
    <name evidence="8" type="ORF">BBF96_11805</name>
</gene>
<dbReference type="SMART" id="SM00283">
    <property type="entry name" value="MA"/>
    <property type="match status" value="1"/>
</dbReference>
<feature type="transmembrane region" description="Helical" evidence="5">
    <location>
        <begin position="295"/>
        <end position="319"/>
    </location>
</feature>
<dbReference type="PANTHER" id="PTHR32089:SF112">
    <property type="entry name" value="LYSOZYME-LIKE PROTEIN-RELATED"/>
    <property type="match status" value="1"/>
</dbReference>
<dbReference type="InterPro" id="IPR004089">
    <property type="entry name" value="MCPsignal_dom"/>
</dbReference>
<feature type="domain" description="Methyl-accepting transducer" evidence="6">
    <location>
        <begin position="388"/>
        <end position="645"/>
    </location>
</feature>
<name>A0A3Q9HRD3_9FIRM</name>
<dbReference type="Pfam" id="PF00015">
    <property type="entry name" value="MCPsignal"/>
    <property type="match status" value="1"/>
</dbReference>
<keyword evidence="5" id="KW-0812">Transmembrane</keyword>
<reference evidence="8 9" key="1">
    <citation type="submission" date="2016-07" db="EMBL/GenBank/DDBJ databases">
        <title>Genome and transcriptome analysis of iron-reducing fermentative bacteria Anoxybacter fermentans.</title>
        <authorList>
            <person name="Zeng X."/>
            <person name="Shao Z."/>
        </authorList>
    </citation>
    <scope>NUCLEOTIDE SEQUENCE [LARGE SCALE GENOMIC DNA]</scope>
    <source>
        <strain evidence="8 9">DY22613</strain>
    </source>
</reference>
<keyword evidence="5" id="KW-1133">Transmembrane helix</keyword>
<protein>
    <recommendedName>
        <fullName evidence="10">Chemotaxis protein</fullName>
    </recommendedName>
</protein>
<dbReference type="PROSITE" id="PS50885">
    <property type="entry name" value="HAMP"/>
    <property type="match status" value="1"/>
</dbReference>
<sequence>MLKFLKNSLRAKITVPTVLVLVILFLILGVVLYKHDVRQLYKEMEEAARAGVRKVNELSKEAKLSEEAVYQLNNDNAIALARMIAILIQRNPEFLNSEALKKLQKDLGVIDEIHIVDENGILVSGTHPEFFGFDFHSSEQSKVFLEGIYDPNFELAQEPQPRGADGVLFQYIGVGRLDKPGIVQVGIRPEVLAKVYERNKLENIIKRTSLGLFEPWVVDKEGNIKYHKNENFIGANLKDMGLFNKIVGKDEGLFVHTTFDGVRQMVAFKRSGDEYFVVSGDLDAALRPARELLEFFGIISLICLAITIVIMYIVIMVFVGKPIDILAKGTTKIAMGDLTNEIDINSNDEIGILAKNFNNMALNLRKIIDKIINTSTQVSSSSQELATITAESLETAQQIANTIEGLAIMASSQAEDTQRGADSIQKMADSLKVIMNNTKETLESITKVERFSNEGVNVVKEQLAKMNENKTSVIKVGEIIQSLARQTENIVKIVSTIQAISNQTNLLALNAAIEAARAGEYGRGFSVVADEVRSLAEETGRATTQVEEIINHIKENIEAAVSEMGNAERAVKAQEIAVDNTNKFFNEIHEMLKEITIRVNEIVEENEKISQTVDLMVKMIENISASVEETAASTEETSAATEEQTAALEQISQSTDKLARLAKDLQEMVAKFKI</sequence>
<dbReference type="OrthoDB" id="369336at2"/>
<dbReference type="RefSeq" id="WP_127017365.1">
    <property type="nucleotide sequence ID" value="NZ_CP016379.1"/>
</dbReference>
<dbReference type="CDD" id="cd11386">
    <property type="entry name" value="MCP_signal"/>
    <property type="match status" value="1"/>
</dbReference>
<evidence type="ECO:0000259" key="7">
    <source>
        <dbReference type="PROSITE" id="PS50885"/>
    </source>
</evidence>
<accession>A0A3Q9HRD3</accession>
<evidence type="ECO:0008006" key="10">
    <source>
        <dbReference type="Google" id="ProtNLM"/>
    </source>
</evidence>
<feature type="domain" description="HAMP" evidence="7">
    <location>
        <begin position="321"/>
        <end position="369"/>
    </location>
</feature>
<keyword evidence="5" id="KW-0472">Membrane</keyword>